<protein>
    <recommendedName>
        <fullName evidence="2">Tetratricopeptide repeat protein</fullName>
    </recommendedName>
</protein>
<organism evidence="1">
    <name type="scientific">anaerobic digester metagenome</name>
    <dbReference type="NCBI Taxonomy" id="1263854"/>
    <lineage>
        <taxon>unclassified sequences</taxon>
        <taxon>metagenomes</taxon>
        <taxon>ecological metagenomes</taxon>
    </lineage>
</organism>
<evidence type="ECO:0008006" key="2">
    <source>
        <dbReference type="Google" id="ProtNLM"/>
    </source>
</evidence>
<dbReference type="PROSITE" id="PS51257">
    <property type="entry name" value="PROKAR_LIPOPROTEIN"/>
    <property type="match status" value="1"/>
</dbReference>
<reference evidence="1" key="1">
    <citation type="submission" date="2019-03" db="EMBL/GenBank/DDBJ databases">
        <authorList>
            <person name="Hao L."/>
        </authorList>
    </citation>
    <scope>NUCLEOTIDE SEQUENCE</scope>
</reference>
<proteinExistence type="predicted"/>
<evidence type="ECO:0000313" key="1">
    <source>
        <dbReference type="EMBL" id="VFU14209.1"/>
    </source>
</evidence>
<sequence>MARHVSTLIAGLIVLLLAAGCSSLASYTQMTQQARLSISQGRFDDALTVFPERSARGKDEVLIRLERATLLQAMGRFTESSREFQLAADKMGYYESRAVVSADRTAFQAGSLIVNEQVQPYEGKDFEKILLHAMNAVNYLMAGDLEGARVEIRIAYRRQNELRERHARAIEKAEKEGRAKSWEQSFQKADSGRYRELSSRADNAYSVYQNAYAYYISSLVYELGGELDEAYIDLKKGILAAPDSKSLQKDLIRLSRELGFYEDEQSWVARFGEPGKEYGTGTDVFVIFQHGSAPVKEPLSFPIPLPEGGLVFASLPVYRFVPSGTQAGSIRVDGRDVRTSVVSDIDAIAARSLLDTFPVLFAKQVARSILKAQMTRKLSREYGALGAITGTLASAVTEQADQRTWTSLPKEIQVARVFVPEHTRSLTVASIPGGRTAVVNIPEGTRHLIVLCRDTDAGLALQTKAY</sequence>
<dbReference type="AlphaFoldDB" id="A0A485M518"/>
<dbReference type="Gene3D" id="1.25.40.10">
    <property type="entry name" value="Tetratricopeptide repeat domain"/>
    <property type="match status" value="1"/>
</dbReference>
<dbReference type="EMBL" id="CAADRM010000089">
    <property type="protein sequence ID" value="VFU14209.1"/>
    <property type="molecule type" value="Genomic_DNA"/>
</dbReference>
<name>A0A485M518_9ZZZZ</name>
<accession>A0A485M518</accession>
<dbReference type="SUPFAM" id="SSF48452">
    <property type="entry name" value="TPR-like"/>
    <property type="match status" value="1"/>
</dbReference>
<gene>
    <name evidence="1" type="ORF">SCFA_270006</name>
</gene>
<dbReference type="InterPro" id="IPR011990">
    <property type="entry name" value="TPR-like_helical_dom_sf"/>
</dbReference>